<dbReference type="CDD" id="cd04170">
    <property type="entry name" value="EF-G_bact"/>
    <property type="match status" value="1"/>
</dbReference>
<keyword evidence="7" id="KW-1185">Reference proteome</keyword>
<dbReference type="Proteomes" id="UP000014227">
    <property type="component" value="Chromosome I"/>
</dbReference>
<name>S0EYE1_CHTCT</name>
<dbReference type="InterPro" id="IPR000640">
    <property type="entry name" value="EFG_V-like"/>
</dbReference>
<sequence>MRSYSIEAIRNVGLFGHQGSGKTSLAEALLYTTGAIDRLGRVDDGTATCDFDPEEQRRHISINIALAPCEWHGTKINFVDAPGYLDFVGEVGSALDVVEAAILVTPAQGAPEVGFEIAWEMAASRNLPRAVFVNKMDRENADYQGVVGALRQRYGNTIAPLQLPIGSAASFQGVIDLVEMKAFIGSGKEVTCVEIPEEYKEEAARYRELLVESAAEGDDELIEKFLSGEELTHDEVVRGLHEGIDAGKVVPVLCGSALKDIGMTDLLDIIVHEFPNPLEFGAVHGKNPQTGAEEVREASESAPLAALVFKTIADPFLGTLSYFRVKSGVIKMGSTVLNASRGKEERVGQLYFVRGKNQEPTSEIKAGDIGVTAKLADTRTGDTLCDPAKPIVLDHTPFPEPVFEQAIVAKSKVDEDKMGPALQRVAVADPAFRYYRDPETGQTVIAGAGETHLAIVVERLKKFGANVEVVERKVPYRETIKAKAEGQGKHKKQTGGRGQYGDCWIRLEPNPGGGIEFVDAIVGGVIPRQFIPAVEKGIRQAAETGVLAGYPVVDFKVTCYDGSYHEVDSSEAAFIMAGILAFNNVAPKANPVLLEPILNVEVVVPSEMMGDVMSDLSTRRGRILGNESLGNGRMLLRAQVPQAEMLRYAIDLRSITRGRGTFSTSFSHYEEVPAHIAQSIIAKHKQEMAHAG</sequence>
<dbReference type="CDD" id="cd16262">
    <property type="entry name" value="EFG_III"/>
    <property type="match status" value="1"/>
</dbReference>
<dbReference type="NCBIfam" id="NF009891">
    <property type="entry name" value="PRK13351.1-1"/>
    <property type="match status" value="1"/>
</dbReference>
<evidence type="ECO:0000256" key="1">
    <source>
        <dbReference type="ARBA" id="ARBA00005870"/>
    </source>
</evidence>
<dbReference type="FunFam" id="3.30.230.10:FF:000003">
    <property type="entry name" value="Elongation factor G"/>
    <property type="match status" value="1"/>
</dbReference>
<dbReference type="Pfam" id="PF00009">
    <property type="entry name" value="GTP_EFTU"/>
    <property type="match status" value="1"/>
</dbReference>
<dbReference type="SUPFAM" id="SSF54980">
    <property type="entry name" value="EF-G C-terminal domain-like"/>
    <property type="match status" value="2"/>
</dbReference>
<keyword evidence="3" id="KW-0342">GTP-binding</keyword>
<dbReference type="GO" id="GO:0032790">
    <property type="term" value="P:ribosome disassembly"/>
    <property type="evidence" value="ECO:0007669"/>
    <property type="project" value="TreeGrafter"/>
</dbReference>
<dbReference type="NCBIfam" id="NF009379">
    <property type="entry name" value="PRK12740.1-3"/>
    <property type="match status" value="1"/>
</dbReference>
<dbReference type="eggNOG" id="COG0480">
    <property type="taxonomic scope" value="Bacteria"/>
</dbReference>
<evidence type="ECO:0000256" key="4">
    <source>
        <dbReference type="NCBIfam" id="TIGR00484"/>
    </source>
</evidence>
<dbReference type="CDD" id="cd03713">
    <property type="entry name" value="EFG_mtEFG_C"/>
    <property type="match status" value="1"/>
</dbReference>
<keyword evidence="2" id="KW-0547">Nucleotide-binding</keyword>
<dbReference type="PRINTS" id="PR00315">
    <property type="entry name" value="ELONGATNFCT"/>
</dbReference>
<dbReference type="OrthoDB" id="9804431at2"/>
<proteinExistence type="inferred from homology"/>
<dbReference type="InterPro" id="IPR053905">
    <property type="entry name" value="EF-G-like_DII"/>
</dbReference>
<dbReference type="InterPro" id="IPR005225">
    <property type="entry name" value="Small_GTP-bd"/>
</dbReference>
<dbReference type="FunFam" id="2.40.30.10:FF:000006">
    <property type="entry name" value="Elongation factor G"/>
    <property type="match status" value="1"/>
</dbReference>
<comment type="similarity">
    <text evidence="1">Belongs to the TRAFAC class translation factor GTPase superfamily. Classic translation factor GTPase family. EF-G/EF-2 subfamily.</text>
</comment>
<dbReference type="Pfam" id="PF00679">
    <property type="entry name" value="EFG_C"/>
    <property type="match status" value="1"/>
</dbReference>
<dbReference type="NCBIfam" id="TIGR00231">
    <property type="entry name" value="small_GTP"/>
    <property type="match status" value="1"/>
</dbReference>
<keyword evidence="6" id="KW-0648">Protein biosynthesis</keyword>
<dbReference type="InterPro" id="IPR035649">
    <property type="entry name" value="EFG_V"/>
</dbReference>
<dbReference type="NCBIfam" id="NF009381">
    <property type="entry name" value="PRK12740.1-5"/>
    <property type="match status" value="1"/>
</dbReference>
<dbReference type="Pfam" id="PF22042">
    <property type="entry name" value="EF-G_D2"/>
    <property type="match status" value="1"/>
</dbReference>
<dbReference type="SUPFAM" id="SSF54211">
    <property type="entry name" value="Ribosomal protein S5 domain 2-like"/>
    <property type="match status" value="1"/>
</dbReference>
<keyword evidence="6" id="KW-0251">Elongation factor</keyword>
<dbReference type="Gene3D" id="3.30.230.10">
    <property type="match status" value="1"/>
</dbReference>
<dbReference type="SUPFAM" id="SSF50447">
    <property type="entry name" value="Translation proteins"/>
    <property type="match status" value="1"/>
</dbReference>
<dbReference type="Gene3D" id="2.40.30.10">
    <property type="entry name" value="Translation factors"/>
    <property type="match status" value="1"/>
</dbReference>
<evidence type="ECO:0000259" key="5">
    <source>
        <dbReference type="PROSITE" id="PS51722"/>
    </source>
</evidence>
<dbReference type="EMBL" id="HF951689">
    <property type="protein sequence ID" value="CCW36660.1"/>
    <property type="molecule type" value="Genomic_DNA"/>
</dbReference>
<dbReference type="AlphaFoldDB" id="S0EYE1"/>
<dbReference type="PROSITE" id="PS51722">
    <property type="entry name" value="G_TR_2"/>
    <property type="match status" value="1"/>
</dbReference>
<dbReference type="HOGENOM" id="CLU_002794_4_1_0"/>
<dbReference type="PANTHER" id="PTHR43261:SF6">
    <property type="entry name" value="ELONGATION FACTOR G-LIKE PROTEIN"/>
    <property type="match status" value="1"/>
</dbReference>
<dbReference type="InterPro" id="IPR009000">
    <property type="entry name" value="Transl_B-barrel_sf"/>
</dbReference>
<dbReference type="Pfam" id="PF03764">
    <property type="entry name" value="EFG_IV"/>
    <property type="match status" value="1"/>
</dbReference>
<dbReference type="InterPro" id="IPR041095">
    <property type="entry name" value="EFG_II"/>
</dbReference>
<dbReference type="InterPro" id="IPR027417">
    <property type="entry name" value="P-loop_NTPase"/>
</dbReference>
<dbReference type="InterPro" id="IPR004540">
    <property type="entry name" value="Transl_elong_EFG/EF2"/>
</dbReference>
<dbReference type="InterPro" id="IPR020568">
    <property type="entry name" value="Ribosomal_Su5_D2-typ_SF"/>
</dbReference>
<dbReference type="Pfam" id="PF14492">
    <property type="entry name" value="EFG_III"/>
    <property type="match status" value="1"/>
</dbReference>
<accession>S0EYE1</accession>
<dbReference type="SMART" id="SM00889">
    <property type="entry name" value="EFG_IV"/>
    <property type="match status" value="1"/>
</dbReference>
<dbReference type="CDD" id="cd01434">
    <property type="entry name" value="EFG_mtEFG1_IV"/>
    <property type="match status" value="1"/>
</dbReference>
<evidence type="ECO:0000256" key="3">
    <source>
        <dbReference type="ARBA" id="ARBA00023134"/>
    </source>
</evidence>
<reference evidence="7" key="1">
    <citation type="submission" date="2013-03" db="EMBL/GenBank/DDBJ databases">
        <title>Genome sequence of Chthonomonas calidirosea, the first sequenced genome from the Armatimonadetes phylum (formally candidate division OP10).</title>
        <authorList>
            <person name="Lee K.C.Y."/>
            <person name="Morgan X.C."/>
            <person name="Dunfield P.F."/>
            <person name="Tamas I."/>
            <person name="Houghton K.M."/>
            <person name="Vyssotski M."/>
            <person name="Ryan J.L.J."/>
            <person name="Lagutin K."/>
            <person name="McDonald I.R."/>
            <person name="Stott M.B."/>
        </authorList>
    </citation>
    <scope>NUCLEOTIDE SEQUENCE [LARGE SCALE GENOMIC DNA]</scope>
    <source>
        <strain evidence="7">DSM 23976 / ICMP 18418 / T49</strain>
    </source>
</reference>
<dbReference type="Gene3D" id="3.30.70.870">
    <property type="entry name" value="Elongation Factor G (Translational Gtpase), domain 3"/>
    <property type="match status" value="1"/>
</dbReference>
<dbReference type="GO" id="GO:0003746">
    <property type="term" value="F:translation elongation factor activity"/>
    <property type="evidence" value="ECO:0007669"/>
    <property type="project" value="UniProtKB-UniRule"/>
</dbReference>
<organism evidence="6 7">
    <name type="scientific">Chthonomonas calidirosea (strain DSM 23976 / ICMP 18418 / T49)</name>
    <dbReference type="NCBI Taxonomy" id="1303518"/>
    <lineage>
        <taxon>Bacteria</taxon>
        <taxon>Bacillati</taxon>
        <taxon>Armatimonadota</taxon>
        <taxon>Chthonomonadia</taxon>
        <taxon>Chthonomonadales</taxon>
        <taxon>Chthonomonadaceae</taxon>
        <taxon>Chthonomonas</taxon>
    </lineage>
</organism>
<dbReference type="PATRIC" id="fig|1303518.3.peg.2980"/>
<evidence type="ECO:0000313" key="6">
    <source>
        <dbReference type="EMBL" id="CCW36660.1"/>
    </source>
</evidence>
<dbReference type="InterPro" id="IPR047872">
    <property type="entry name" value="EFG_IV"/>
</dbReference>
<dbReference type="InterPro" id="IPR035647">
    <property type="entry name" value="EFG_III/V"/>
</dbReference>
<dbReference type="RefSeq" id="WP_016484164.1">
    <property type="nucleotide sequence ID" value="NC_021487.1"/>
</dbReference>
<dbReference type="CDD" id="cd04088">
    <property type="entry name" value="EFG_mtEFG_II"/>
    <property type="match status" value="1"/>
</dbReference>
<dbReference type="GO" id="GO:0005525">
    <property type="term" value="F:GTP binding"/>
    <property type="evidence" value="ECO:0007669"/>
    <property type="project" value="UniProtKB-UniRule"/>
</dbReference>
<evidence type="ECO:0000256" key="2">
    <source>
        <dbReference type="ARBA" id="ARBA00022741"/>
    </source>
</evidence>
<dbReference type="NCBIfam" id="TIGR00484">
    <property type="entry name" value="EF-G"/>
    <property type="match status" value="1"/>
</dbReference>
<dbReference type="KEGG" id="ccz:CCALI_02875"/>
<dbReference type="STRING" id="454171.CP488_01213"/>
<dbReference type="InterPro" id="IPR000795">
    <property type="entry name" value="T_Tr_GTP-bd_dom"/>
</dbReference>
<dbReference type="SMART" id="SM00838">
    <property type="entry name" value="EFG_C"/>
    <property type="match status" value="1"/>
</dbReference>
<protein>
    <recommendedName>
        <fullName evidence="4">Elongation factor G</fullName>
    </recommendedName>
</protein>
<dbReference type="Gene3D" id="3.40.50.300">
    <property type="entry name" value="P-loop containing nucleotide triphosphate hydrolases"/>
    <property type="match status" value="1"/>
</dbReference>
<dbReference type="InterPro" id="IPR005517">
    <property type="entry name" value="Transl_elong_EFG/EF2_IV"/>
</dbReference>
<dbReference type="InterPro" id="IPR009022">
    <property type="entry name" value="EFG_III"/>
</dbReference>
<gene>
    <name evidence="6" type="ORF">CCALI_02875</name>
</gene>
<dbReference type="InterPro" id="IPR014721">
    <property type="entry name" value="Ribsml_uS5_D2-typ_fold_subgr"/>
</dbReference>
<feature type="domain" description="Tr-type G" evidence="5">
    <location>
        <begin position="7"/>
        <end position="278"/>
    </location>
</feature>
<dbReference type="InParanoid" id="S0EYE1"/>
<dbReference type="PANTHER" id="PTHR43261">
    <property type="entry name" value="TRANSLATION ELONGATION FACTOR G-RELATED"/>
    <property type="match status" value="1"/>
</dbReference>
<dbReference type="SUPFAM" id="SSF52540">
    <property type="entry name" value="P-loop containing nucleoside triphosphate hydrolases"/>
    <property type="match status" value="1"/>
</dbReference>
<dbReference type="FunFam" id="3.30.70.240:FF:000001">
    <property type="entry name" value="Elongation factor G"/>
    <property type="match status" value="1"/>
</dbReference>
<evidence type="ECO:0000313" key="7">
    <source>
        <dbReference type="Proteomes" id="UP000014227"/>
    </source>
</evidence>
<dbReference type="Gene3D" id="3.30.70.240">
    <property type="match status" value="1"/>
</dbReference>
<dbReference type="GO" id="GO:0003924">
    <property type="term" value="F:GTPase activity"/>
    <property type="evidence" value="ECO:0007669"/>
    <property type="project" value="InterPro"/>
</dbReference>